<keyword evidence="1" id="KW-0472">Membrane</keyword>
<feature type="transmembrane region" description="Helical" evidence="1">
    <location>
        <begin position="62"/>
        <end position="90"/>
    </location>
</feature>
<evidence type="ECO:0000256" key="1">
    <source>
        <dbReference type="SAM" id="Phobius"/>
    </source>
</evidence>
<organism evidence="2 3">
    <name type="scientific">Tateyamaria omphalii</name>
    <dbReference type="NCBI Taxonomy" id="299262"/>
    <lineage>
        <taxon>Bacteria</taxon>
        <taxon>Pseudomonadati</taxon>
        <taxon>Pseudomonadota</taxon>
        <taxon>Alphaproteobacteria</taxon>
        <taxon>Rhodobacterales</taxon>
        <taxon>Roseobacteraceae</taxon>
        <taxon>Tateyamaria</taxon>
    </lineage>
</organism>
<dbReference type="STRING" id="299262.BWR18_15005"/>
<protein>
    <submittedName>
        <fullName evidence="2">Uncharacterized protein</fullName>
    </submittedName>
</protein>
<sequence length="96" mass="10371">MILWITTATALLLGTVLPLHRALLGFLAATALLFLAQAAIHTAVGFEGTPLSETMLLFNNSWGAYIGYNLQITFRSFALPLLALATPLIFRIGRLA</sequence>
<dbReference type="AlphaFoldDB" id="A0A1P8MXT7"/>
<dbReference type="RefSeq" id="WP_076629274.1">
    <property type="nucleotide sequence ID" value="NZ_CP019312.1"/>
</dbReference>
<dbReference type="Proteomes" id="UP000186336">
    <property type="component" value="Chromosome"/>
</dbReference>
<accession>A0A1P8MXT7</accession>
<dbReference type="KEGG" id="tom:BWR18_15005"/>
<reference evidence="2 3" key="1">
    <citation type="submission" date="2017-01" db="EMBL/GenBank/DDBJ databases">
        <title>Complete genome of Tateyamaria omphalii DOK1-4 isolated from seawater in Dokdo.</title>
        <authorList>
            <person name="Kim J.H."/>
            <person name="Chi W.-J."/>
        </authorList>
    </citation>
    <scope>NUCLEOTIDE SEQUENCE [LARGE SCALE GENOMIC DNA]</scope>
    <source>
        <strain evidence="2 3">DOK1-4</strain>
    </source>
</reference>
<keyword evidence="3" id="KW-1185">Reference proteome</keyword>
<dbReference type="EMBL" id="CP019312">
    <property type="protein sequence ID" value="APX12851.1"/>
    <property type="molecule type" value="Genomic_DNA"/>
</dbReference>
<keyword evidence="1" id="KW-1133">Transmembrane helix</keyword>
<dbReference type="OrthoDB" id="7873630at2"/>
<proteinExistence type="predicted"/>
<evidence type="ECO:0000313" key="2">
    <source>
        <dbReference type="EMBL" id="APX12851.1"/>
    </source>
</evidence>
<keyword evidence="1" id="KW-0812">Transmembrane</keyword>
<name>A0A1P8MXT7_9RHOB</name>
<gene>
    <name evidence="2" type="ORF">BWR18_15005</name>
</gene>
<evidence type="ECO:0000313" key="3">
    <source>
        <dbReference type="Proteomes" id="UP000186336"/>
    </source>
</evidence>